<dbReference type="AlphaFoldDB" id="K6YLR3"/>
<sequence length="240" mass="28380">MLIRAYSPKIITALFGGLFIAAGILTFGNALIFDRLFLGILLFTGFVCRKDINVLGIIIILAAIRVLEEFLWFLFTDQLYNHWISKFVYLVLLFSIYKFWFDKMSKVSLVILLICVLAEIYWVMIGYSVTPAIYWYAALVVLSLLTRHFLFSRIQITEQFTIQTGKSINLDWYIYQITRMYIFIEGLNIFEYILRHVFSLKNMQIIYHIYPYIMQSLATFTLWIVFNEANKLFKEKLIRA</sequence>
<feature type="transmembrane region" description="Helical" evidence="1">
    <location>
        <begin position="205"/>
        <end position="226"/>
    </location>
</feature>
<proteinExistence type="predicted"/>
<name>K6YLR3_9ALTE</name>
<gene>
    <name evidence="2" type="ORF">GPLA_2750</name>
</gene>
<comment type="caution">
    <text evidence="2">The sequence shown here is derived from an EMBL/GenBank/DDBJ whole genome shotgun (WGS) entry which is preliminary data.</text>
</comment>
<protein>
    <submittedName>
        <fullName evidence="2">Uncharacterized protein</fullName>
    </submittedName>
</protein>
<keyword evidence="1" id="KW-0812">Transmembrane</keyword>
<feature type="transmembrane region" description="Helical" evidence="1">
    <location>
        <begin position="172"/>
        <end position="193"/>
    </location>
</feature>
<feature type="transmembrane region" description="Helical" evidence="1">
    <location>
        <begin position="54"/>
        <end position="74"/>
    </location>
</feature>
<organism evidence="2 3">
    <name type="scientific">Paraglaciecola polaris LMG 21857</name>
    <dbReference type="NCBI Taxonomy" id="1129793"/>
    <lineage>
        <taxon>Bacteria</taxon>
        <taxon>Pseudomonadati</taxon>
        <taxon>Pseudomonadota</taxon>
        <taxon>Gammaproteobacteria</taxon>
        <taxon>Alteromonadales</taxon>
        <taxon>Alteromonadaceae</taxon>
        <taxon>Paraglaciecola</taxon>
    </lineage>
</organism>
<keyword evidence="1" id="KW-0472">Membrane</keyword>
<reference evidence="3" key="1">
    <citation type="journal article" date="2014" name="Environ. Microbiol.">
        <title>Comparative genomics of the marine bacterial genus Glaciecola reveals the high degree of genomic diversity and genomic characteristic for cold adaptation.</title>
        <authorList>
            <person name="Qin Q.L."/>
            <person name="Xie B.B."/>
            <person name="Yu Y."/>
            <person name="Shu Y.L."/>
            <person name="Rong J.C."/>
            <person name="Zhang Y.J."/>
            <person name="Zhao D.L."/>
            <person name="Chen X.L."/>
            <person name="Zhang X.Y."/>
            <person name="Chen B."/>
            <person name="Zhou B.C."/>
            <person name="Zhang Y.Z."/>
        </authorList>
    </citation>
    <scope>NUCLEOTIDE SEQUENCE [LARGE SCALE GENOMIC DNA]</scope>
    <source>
        <strain evidence="3">LMG 21857</strain>
    </source>
</reference>
<feature type="transmembrane region" description="Helical" evidence="1">
    <location>
        <begin position="107"/>
        <end position="127"/>
    </location>
</feature>
<dbReference type="Proteomes" id="UP000006322">
    <property type="component" value="Unassembled WGS sequence"/>
</dbReference>
<accession>K6YLR3</accession>
<evidence type="ECO:0000313" key="3">
    <source>
        <dbReference type="Proteomes" id="UP000006322"/>
    </source>
</evidence>
<feature type="transmembrane region" description="Helical" evidence="1">
    <location>
        <begin position="80"/>
        <end position="100"/>
    </location>
</feature>
<evidence type="ECO:0000256" key="1">
    <source>
        <dbReference type="SAM" id="Phobius"/>
    </source>
</evidence>
<keyword evidence="1" id="KW-1133">Transmembrane helix</keyword>
<keyword evidence="3" id="KW-1185">Reference proteome</keyword>
<dbReference type="EMBL" id="BAER01000067">
    <property type="protein sequence ID" value="GAC33644.1"/>
    <property type="molecule type" value="Genomic_DNA"/>
</dbReference>
<evidence type="ECO:0000313" key="2">
    <source>
        <dbReference type="EMBL" id="GAC33644.1"/>
    </source>
</evidence>
<feature type="transmembrane region" description="Helical" evidence="1">
    <location>
        <begin position="133"/>
        <end position="151"/>
    </location>
</feature>
<feature type="transmembrane region" description="Helical" evidence="1">
    <location>
        <begin position="12"/>
        <end position="33"/>
    </location>
</feature>